<protein>
    <submittedName>
        <fullName evidence="1">Uncharacterized protein</fullName>
    </submittedName>
</protein>
<evidence type="ECO:0000313" key="1">
    <source>
        <dbReference type="EMBL" id="PZV86264.1"/>
    </source>
</evidence>
<sequence>MIPRHLDFLSPFKSHDYVGLGMQLNLVLVHPYLTDQMEGMSFKRQMKFHFRDENE</sequence>
<reference evidence="1 2" key="1">
    <citation type="submission" date="2018-06" db="EMBL/GenBank/DDBJ databases">
        <title>Genomic Encyclopedia of Archaeal and Bacterial Type Strains, Phase II (KMG-II): from individual species to whole genera.</title>
        <authorList>
            <person name="Goeker M."/>
        </authorList>
    </citation>
    <scope>NUCLEOTIDE SEQUENCE [LARGE SCALE GENOMIC DNA]</scope>
    <source>
        <strain evidence="1 2">T4</strain>
    </source>
</reference>
<keyword evidence="2" id="KW-1185">Reference proteome</keyword>
<accession>A0A326RXR3</accession>
<dbReference type="EMBL" id="QKTX01000002">
    <property type="protein sequence ID" value="PZV86264.1"/>
    <property type="molecule type" value="Genomic_DNA"/>
</dbReference>
<gene>
    <name evidence="1" type="ORF">CLV31_102160</name>
</gene>
<evidence type="ECO:0000313" key="2">
    <source>
        <dbReference type="Proteomes" id="UP000248917"/>
    </source>
</evidence>
<proteinExistence type="predicted"/>
<organism evidence="1 2">
    <name type="scientific">Algoriphagus aquaeductus</name>
    <dbReference type="NCBI Taxonomy" id="475299"/>
    <lineage>
        <taxon>Bacteria</taxon>
        <taxon>Pseudomonadati</taxon>
        <taxon>Bacteroidota</taxon>
        <taxon>Cytophagia</taxon>
        <taxon>Cytophagales</taxon>
        <taxon>Cyclobacteriaceae</taxon>
        <taxon>Algoriphagus</taxon>
    </lineage>
</organism>
<name>A0A326RXR3_9BACT</name>
<dbReference type="AlphaFoldDB" id="A0A326RXR3"/>
<dbReference type="Proteomes" id="UP000248917">
    <property type="component" value="Unassembled WGS sequence"/>
</dbReference>
<comment type="caution">
    <text evidence="1">The sequence shown here is derived from an EMBL/GenBank/DDBJ whole genome shotgun (WGS) entry which is preliminary data.</text>
</comment>